<keyword evidence="4" id="KW-0963">Cytoplasm</keyword>
<dbReference type="FunFam" id="3.40.630.10:FF:000019">
    <property type="entry name" value="Aminoacylase 1"/>
    <property type="match status" value="1"/>
</dbReference>
<evidence type="ECO:0000256" key="8">
    <source>
        <dbReference type="ARBA" id="ARBA00029656"/>
    </source>
</evidence>
<feature type="binding site" evidence="10">
    <location>
        <position position="152"/>
    </location>
    <ligand>
        <name>Zn(2+)</name>
        <dbReference type="ChEBI" id="CHEBI:29105"/>
        <label>2</label>
    </ligand>
</feature>
<keyword evidence="7 10" id="KW-0862">Zinc</keyword>
<dbReference type="FunFam" id="1.10.150.900:FF:000001">
    <property type="entry name" value="Aminoacylase-1, putative"/>
    <property type="match status" value="1"/>
</dbReference>
<dbReference type="PROSITE" id="PS00758">
    <property type="entry name" value="ARGE_DAPE_CPG2_1"/>
    <property type="match status" value="1"/>
</dbReference>
<comment type="cofactor">
    <cofactor evidence="10">
        <name>Zn(2+)</name>
        <dbReference type="ChEBI" id="CHEBI:29105"/>
    </cofactor>
    <text evidence="10">Binds 2 Zn(2+) ions per subunit.</text>
</comment>
<dbReference type="SUPFAM" id="SSF55031">
    <property type="entry name" value="Bacterial exopeptidase dimerisation domain"/>
    <property type="match status" value="1"/>
</dbReference>
<evidence type="ECO:0000259" key="11">
    <source>
        <dbReference type="Pfam" id="PF07687"/>
    </source>
</evidence>
<dbReference type="InterPro" id="IPR052083">
    <property type="entry name" value="Aminoacylase-1_M20A"/>
</dbReference>
<evidence type="ECO:0000256" key="9">
    <source>
        <dbReference type="PIRSR" id="PIRSR036696-1"/>
    </source>
</evidence>
<evidence type="ECO:0000256" key="7">
    <source>
        <dbReference type="ARBA" id="ARBA00022833"/>
    </source>
</evidence>
<dbReference type="FunFam" id="3.30.70.360:FF:000005">
    <property type="entry name" value="Putative Aminoacylase-1"/>
    <property type="match status" value="1"/>
</dbReference>
<dbReference type="PROSITE" id="PS00759">
    <property type="entry name" value="ARGE_DAPE_CPG2_2"/>
    <property type="match status" value="1"/>
</dbReference>
<feature type="binding site" evidence="10">
    <location>
        <position position="84"/>
    </location>
    <ligand>
        <name>Zn(2+)</name>
        <dbReference type="ChEBI" id="CHEBI:29105"/>
        <label>1</label>
    </ligand>
</feature>
<dbReference type="GO" id="GO:0005737">
    <property type="term" value="C:cytoplasm"/>
    <property type="evidence" value="ECO:0007669"/>
    <property type="project" value="UniProtKB-SubCell"/>
</dbReference>
<dbReference type="Pfam" id="PF07687">
    <property type="entry name" value="M20_dimer"/>
    <property type="match status" value="1"/>
</dbReference>
<dbReference type="InterPro" id="IPR011650">
    <property type="entry name" value="Peptidase_M20_dimer"/>
</dbReference>
<reference evidence="12" key="2">
    <citation type="submission" date="2025-09" db="UniProtKB">
        <authorList>
            <consortium name="Ensembl"/>
        </authorList>
    </citation>
    <scope>IDENTIFICATION</scope>
</reference>
<dbReference type="InterPro" id="IPR002933">
    <property type="entry name" value="Peptidase_M20"/>
</dbReference>
<accession>A0A8C8DPA2</accession>
<dbReference type="GO" id="GO:0046872">
    <property type="term" value="F:metal ion binding"/>
    <property type="evidence" value="ECO:0007669"/>
    <property type="project" value="UniProtKB-KW"/>
</dbReference>
<feature type="binding site" evidence="10">
    <location>
        <position position="117"/>
    </location>
    <ligand>
        <name>Zn(2+)</name>
        <dbReference type="ChEBI" id="CHEBI:29105"/>
        <label>2</label>
    </ligand>
</feature>
<dbReference type="InterPro" id="IPR001261">
    <property type="entry name" value="ArgE/DapE_CS"/>
</dbReference>
<feature type="active site" evidence="9">
    <location>
        <position position="86"/>
    </location>
</feature>
<feature type="domain" description="Peptidase M20 dimerisation" evidence="11">
    <location>
        <begin position="222"/>
        <end position="273"/>
    </location>
</feature>
<dbReference type="SUPFAM" id="SSF53187">
    <property type="entry name" value="Zn-dependent exopeptidases"/>
    <property type="match status" value="1"/>
</dbReference>
<organism evidence="12 13">
    <name type="scientific">Oryzias sinensis</name>
    <name type="common">Chinese medaka</name>
    <dbReference type="NCBI Taxonomy" id="183150"/>
    <lineage>
        <taxon>Eukaryota</taxon>
        <taxon>Metazoa</taxon>
        <taxon>Chordata</taxon>
        <taxon>Craniata</taxon>
        <taxon>Vertebrata</taxon>
        <taxon>Euteleostomi</taxon>
        <taxon>Actinopterygii</taxon>
        <taxon>Neopterygii</taxon>
        <taxon>Teleostei</taxon>
        <taxon>Neoteleostei</taxon>
        <taxon>Acanthomorphata</taxon>
        <taxon>Ovalentaria</taxon>
        <taxon>Atherinomorphae</taxon>
        <taxon>Beloniformes</taxon>
        <taxon>Adrianichthyidae</taxon>
        <taxon>Oryziinae</taxon>
        <taxon>Oryzias</taxon>
    </lineage>
</organism>
<reference evidence="12" key="1">
    <citation type="submission" date="2025-08" db="UniProtKB">
        <authorList>
            <consortium name="Ensembl"/>
        </authorList>
    </citation>
    <scope>IDENTIFICATION</scope>
</reference>
<evidence type="ECO:0000256" key="10">
    <source>
        <dbReference type="PIRSR" id="PIRSR036696-2"/>
    </source>
</evidence>
<name>A0A8C8DPA2_9TELE</name>
<evidence type="ECO:0000256" key="6">
    <source>
        <dbReference type="ARBA" id="ARBA00022801"/>
    </source>
</evidence>
<feature type="binding site" evidence="10">
    <location>
        <position position="179"/>
    </location>
    <ligand>
        <name>Zn(2+)</name>
        <dbReference type="ChEBI" id="CHEBI:29105"/>
        <label>1</label>
    </ligand>
</feature>
<keyword evidence="6" id="KW-0378">Hydrolase</keyword>
<evidence type="ECO:0000256" key="2">
    <source>
        <dbReference type="ARBA" id="ARBA00006247"/>
    </source>
</evidence>
<dbReference type="PIRSF" id="PIRSF036696">
    <property type="entry name" value="ACY-1"/>
    <property type="match status" value="1"/>
</dbReference>
<feature type="binding site" evidence="10">
    <location>
        <position position="117"/>
    </location>
    <ligand>
        <name>Zn(2+)</name>
        <dbReference type="ChEBI" id="CHEBI:29105"/>
        <label>1</label>
    </ligand>
</feature>
<comment type="similarity">
    <text evidence="2">Belongs to the peptidase M20A family.</text>
</comment>
<evidence type="ECO:0000256" key="5">
    <source>
        <dbReference type="ARBA" id="ARBA00022723"/>
    </source>
</evidence>
<dbReference type="Proteomes" id="UP000694383">
    <property type="component" value="Unplaced"/>
</dbReference>
<evidence type="ECO:0000256" key="3">
    <source>
        <dbReference type="ARBA" id="ARBA00011913"/>
    </source>
</evidence>
<keyword evidence="13" id="KW-1185">Reference proteome</keyword>
<protein>
    <recommendedName>
        <fullName evidence="3">N-acyl-aliphatic-L-amino acid amidohydrolase</fullName>
        <ecNumber evidence="3">3.5.1.14</ecNumber>
    </recommendedName>
    <alternativeName>
        <fullName evidence="8">N-acyl-L-amino-acid amidohydrolase</fullName>
    </alternativeName>
</protein>
<evidence type="ECO:0000313" key="13">
    <source>
        <dbReference type="Proteomes" id="UP000694383"/>
    </source>
</evidence>
<dbReference type="GeneTree" id="ENSGT00940000155631"/>
<evidence type="ECO:0000256" key="1">
    <source>
        <dbReference type="ARBA" id="ARBA00004496"/>
    </source>
</evidence>
<dbReference type="AlphaFoldDB" id="A0A8C8DPA2"/>
<sequence>IDVKGRQRSPDGEDPSVTLFREYLRLKTVHPEPDYDAAVRFLSRIAVELELPLKKIEVCPGRVVSIMTWEGTEPQLKSVLLNSHTDVVPVYQEHWKYDAFKAFKDAKGDIYARGSQDMKCVTIQYIQAVRKLKAQGWKPARTVHLMFVPDEEVGGHKGMETFVTQPEFQKLNIGFALDEGITIHCPGSPGHGSRFVENTAAEKLVWIRGVVSKCVLCFTLGDVTTVNMTMVKGGVAYNVIPAEMDVSFDLRIPPTVNLQEFERQIQEWCAEAGQDITYEFAQKHMNQNITSTDDTDPWWSAFSAACKNMTLEKEIFPAATDSRFIRAVGIPAIGFSPMNRTPILLHDHNEYLNEEVFLKGIGVYERLIPALTSVPALAGEA</sequence>
<feature type="binding site" evidence="10">
    <location>
        <position position="346"/>
    </location>
    <ligand>
        <name>Zn(2+)</name>
        <dbReference type="ChEBI" id="CHEBI:29105"/>
        <label>2</label>
    </ligand>
</feature>
<dbReference type="Pfam" id="PF01546">
    <property type="entry name" value="Peptidase_M20"/>
    <property type="match status" value="1"/>
</dbReference>
<proteinExistence type="inferred from homology"/>
<dbReference type="Gene3D" id="3.40.630.10">
    <property type="entry name" value="Zn peptidases"/>
    <property type="match status" value="1"/>
</dbReference>
<comment type="subcellular location">
    <subcellularLocation>
        <location evidence="1">Cytoplasm</location>
    </subcellularLocation>
</comment>
<dbReference type="EC" id="3.5.1.14" evidence="3"/>
<dbReference type="Ensembl" id="ENSOSIT00000021410.1">
    <property type="protein sequence ID" value="ENSOSIP00000020275.1"/>
    <property type="gene ID" value="ENSOSIG00000008906.1"/>
</dbReference>
<dbReference type="Gene3D" id="3.30.70.360">
    <property type="match status" value="1"/>
</dbReference>
<dbReference type="PANTHER" id="PTHR45892:SF1">
    <property type="entry name" value="AMINOACYLASE-1"/>
    <property type="match status" value="1"/>
</dbReference>
<dbReference type="Gene3D" id="1.10.150.900">
    <property type="match status" value="1"/>
</dbReference>
<dbReference type="CDD" id="cd05646">
    <property type="entry name" value="M20_AcylaseI_like"/>
    <property type="match status" value="1"/>
</dbReference>
<evidence type="ECO:0000313" key="12">
    <source>
        <dbReference type="Ensembl" id="ENSOSIP00000020275.1"/>
    </source>
</evidence>
<dbReference type="PANTHER" id="PTHR45892">
    <property type="entry name" value="AMINOACYLASE-1"/>
    <property type="match status" value="1"/>
</dbReference>
<keyword evidence="5 10" id="KW-0479">Metal-binding</keyword>
<feature type="active site" description="Proton acceptor" evidence="9">
    <location>
        <position position="151"/>
    </location>
</feature>
<dbReference type="InterPro" id="IPR036264">
    <property type="entry name" value="Bact_exopeptidase_dim_dom"/>
</dbReference>
<dbReference type="GO" id="GO:0004046">
    <property type="term" value="F:aminoacylase activity"/>
    <property type="evidence" value="ECO:0007669"/>
    <property type="project" value="UniProtKB-EC"/>
</dbReference>
<evidence type="ECO:0000256" key="4">
    <source>
        <dbReference type="ARBA" id="ARBA00022490"/>
    </source>
</evidence>